<comment type="similarity">
    <text evidence="1">Belongs to the type-I restriction system S methylase family.</text>
</comment>
<keyword evidence="3" id="KW-0238">DNA-binding</keyword>
<evidence type="ECO:0000256" key="4">
    <source>
        <dbReference type="SAM" id="Coils"/>
    </source>
</evidence>
<dbReference type="GO" id="GO:0003677">
    <property type="term" value="F:DNA binding"/>
    <property type="evidence" value="ECO:0007669"/>
    <property type="project" value="UniProtKB-KW"/>
</dbReference>
<comment type="caution">
    <text evidence="6">The sequence shown here is derived from an EMBL/GenBank/DDBJ whole genome shotgun (WGS) entry which is preliminary data.</text>
</comment>
<dbReference type="Gene3D" id="1.10.287.1120">
    <property type="entry name" value="Bipartite methylase S protein"/>
    <property type="match status" value="1"/>
</dbReference>
<feature type="domain" description="Type I restriction modification DNA specificity" evidence="5">
    <location>
        <begin position="5"/>
        <end position="103"/>
    </location>
</feature>
<evidence type="ECO:0000256" key="3">
    <source>
        <dbReference type="ARBA" id="ARBA00023125"/>
    </source>
</evidence>
<dbReference type="EMBL" id="MIJE01000011">
    <property type="protein sequence ID" value="OEF97568.1"/>
    <property type="molecule type" value="Genomic_DNA"/>
</dbReference>
<organism evidence="6 7">
    <name type="scientific">Desulfuribacillus alkaliarsenatis</name>
    <dbReference type="NCBI Taxonomy" id="766136"/>
    <lineage>
        <taxon>Bacteria</taxon>
        <taxon>Bacillati</taxon>
        <taxon>Bacillota</taxon>
        <taxon>Desulfuribacillia</taxon>
        <taxon>Desulfuribacillales</taxon>
        <taxon>Desulfuribacillaceae</taxon>
        <taxon>Desulfuribacillus</taxon>
    </lineage>
</organism>
<dbReference type="Proteomes" id="UP000094296">
    <property type="component" value="Unassembled WGS sequence"/>
</dbReference>
<keyword evidence="2" id="KW-0680">Restriction system</keyword>
<accession>A0A1E5G3D5</accession>
<dbReference type="GO" id="GO:0009307">
    <property type="term" value="P:DNA restriction-modification system"/>
    <property type="evidence" value="ECO:0007669"/>
    <property type="project" value="UniProtKB-KW"/>
</dbReference>
<dbReference type="PANTHER" id="PTHR30408:SF12">
    <property type="entry name" value="TYPE I RESTRICTION ENZYME MJAVIII SPECIFICITY SUBUNIT"/>
    <property type="match status" value="1"/>
</dbReference>
<evidence type="ECO:0000259" key="5">
    <source>
        <dbReference type="Pfam" id="PF01420"/>
    </source>
</evidence>
<dbReference type="Pfam" id="PF01420">
    <property type="entry name" value="Methylase_S"/>
    <property type="match status" value="2"/>
</dbReference>
<dbReference type="InterPro" id="IPR000055">
    <property type="entry name" value="Restrct_endonuc_typeI_TRD"/>
</dbReference>
<dbReference type="AlphaFoldDB" id="A0A1E5G3D5"/>
<dbReference type="InterPro" id="IPR044946">
    <property type="entry name" value="Restrct_endonuc_typeI_TRD_sf"/>
</dbReference>
<sequence>MTRTGNTGMVVTNVNGVFHNNFFKISFDRSKYDKNFIVHYLMSSYCQNIIMKFAGTSTIPDLNHGDFYKIKFVNIQRAEQQKIAKILSSWDKAIELKEQLIEEKKKQKKGLMQKLLTSEVRLLGFDEKWEKVLLKDIFKRVTRKNTIGNTNVLTISAQKGLINQKDFFKKSVASSILDNYYLLRKGEFAYNKSYSNGYPKGAIKRLNHYDSGVVTTLYICFKLIDSSENNAEYFEHYFESGLLNQAITKIAHEGGRAHGLLNVSSEDFFNLPIQIPSYKTQVKIAEILTCADRERQLLEQELEALKIQKKGLMQLLLTGIVRVMC</sequence>
<dbReference type="Gene3D" id="3.90.220.20">
    <property type="entry name" value="DNA methylase specificity domains"/>
    <property type="match status" value="2"/>
</dbReference>
<keyword evidence="4" id="KW-0175">Coiled coil</keyword>
<evidence type="ECO:0000256" key="2">
    <source>
        <dbReference type="ARBA" id="ARBA00022747"/>
    </source>
</evidence>
<evidence type="ECO:0000313" key="7">
    <source>
        <dbReference type="Proteomes" id="UP000094296"/>
    </source>
</evidence>
<dbReference type="STRING" id="766136.BHF68_03885"/>
<proteinExistence type="inferred from homology"/>
<dbReference type="SUPFAM" id="SSF116734">
    <property type="entry name" value="DNA methylase specificity domain"/>
    <property type="match status" value="2"/>
</dbReference>
<dbReference type="PANTHER" id="PTHR30408">
    <property type="entry name" value="TYPE-1 RESTRICTION ENZYME ECOKI SPECIFICITY PROTEIN"/>
    <property type="match status" value="1"/>
</dbReference>
<dbReference type="InterPro" id="IPR052021">
    <property type="entry name" value="Type-I_RS_S_subunit"/>
</dbReference>
<gene>
    <name evidence="6" type="ORF">BHF68_03885</name>
</gene>
<name>A0A1E5G3D5_9FIRM</name>
<protein>
    <recommendedName>
        <fullName evidence="5">Type I restriction modification DNA specificity domain-containing protein</fullName>
    </recommendedName>
</protein>
<evidence type="ECO:0000313" key="6">
    <source>
        <dbReference type="EMBL" id="OEF97568.1"/>
    </source>
</evidence>
<keyword evidence="7" id="KW-1185">Reference proteome</keyword>
<reference evidence="6 7" key="1">
    <citation type="submission" date="2016-09" db="EMBL/GenBank/DDBJ databases">
        <title>Draft genome sequence for the type strain of Desulfuribacillus alkaliarsenatis AHT28, an obligately anaerobic, sulfidogenic bacterium isolated from Russian soda lake sediments.</title>
        <authorList>
            <person name="Abin C.A."/>
            <person name="Hollibaugh J.T."/>
        </authorList>
    </citation>
    <scope>NUCLEOTIDE SEQUENCE [LARGE SCALE GENOMIC DNA]</scope>
    <source>
        <strain evidence="6 7">AHT28</strain>
    </source>
</reference>
<feature type="coiled-coil region" evidence="4">
    <location>
        <begin position="288"/>
        <end position="315"/>
    </location>
</feature>
<feature type="domain" description="Type I restriction modification DNA specificity" evidence="5">
    <location>
        <begin position="127"/>
        <end position="305"/>
    </location>
</feature>
<evidence type="ECO:0000256" key="1">
    <source>
        <dbReference type="ARBA" id="ARBA00010923"/>
    </source>
</evidence>
<dbReference type="REBASE" id="172349">
    <property type="entry name" value="S.DalAHT28ORF3880P"/>
</dbReference>